<name>A0A844AMH7_9RHOB</name>
<dbReference type="PANTHER" id="PTHR40252:SF2">
    <property type="entry name" value="BLR0328 PROTEIN"/>
    <property type="match status" value="1"/>
</dbReference>
<dbReference type="Proteomes" id="UP000436694">
    <property type="component" value="Unassembled WGS sequence"/>
</dbReference>
<feature type="domain" description="FIST C-domain" evidence="2">
    <location>
        <begin position="242"/>
        <end position="371"/>
    </location>
</feature>
<gene>
    <name evidence="3" type="ORF">GG681_11055</name>
</gene>
<dbReference type="Pfam" id="PF10442">
    <property type="entry name" value="FIST_C"/>
    <property type="match status" value="1"/>
</dbReference>
<accession>A0A844AMH7</accession>
<dbReference type="PANTHER" id="PTHR40252">
    <property type="entry name" value="BLR0328 PROTEIN"/>
    <property type="match status" value="1"/>
</dbReference>
<dbReference type="EMBL" id="WIXK01000005">
    <property type="protein sequence ID" value="MQY43179.1"/>
    <property type="molecule type" value="Genomic_DNA"/>
</dbReference>
<comment type="caution">
    <text evidence="3">The sequence shown here is derived from an EMBL/GenBank/DDBJ whole genome shotgun (WGS) entry which is preliminary data.</text>
</comment>
<reference evidence="3 4" key="1">
    <citation type="submission" date="2019-10" db="EMBL/GenBank/DDBJ databases">
        <title>Epibacterium sp. nov., isolated from seawater.</title>
        <authorList>
            <person name="Zhang X."/>
            <person name="Li N."/>
        </authorList>
    </citation>
    <scope>NUCLEOTIDE SEQUENCE [LARGE SCALE GENOMIC DNA]</scope>
    <source>
        <strain evidence="3 4">SM1969</strain>
    </source>
</reference>
<dbReference type="InterPro" id="IPR013702">
    <property type="entry name" value="FIST_domain_N"/>
</dbReference>
<evidence type="ECO:0000313" key="4">
    <source>
        <dbReference type="Proteomes" id="UP000436694"/>
    </source>
</evidence>
<dbReference type="SMART" id="SM01204">
    <property type="entry name" value="FIST_C"/>
    <property type="match status" value="1"/>
</dbReference>
<sequence>MRQQLDVAPALKGAGDIVRSAFASASDPHAIEKLAQALGPNDLELVILFVSPDADVARITAQAARFFRPAPYVGCTTAGEIGETGYTEGEIVALGLPRRHFCSRILPIDNLDTYNSQALIDQLVRNRHEMAQETPTWEHEFSFLMIDGLSTKEDALVSDLAPGLGPVPLFGGSSGDGTDFQRTYVINNGIARSNAAVLIQVRTLCPIRILNSDHMKPTQDRMVVTGADPDRRIVREINAEPAAREYARLLGKDPENLTTFTFAAHPVVVRVGGSHHVRSIQRMCDNGDLVFYSAIDEGVVLTLADPADMVKHLQHEMDELRDQGEPALVLACDCVLRRQEAQQKQLTREISRVLTENRVVGFCTYGEQINSMHVNQTMTGVAIYPPEEPA</sequence>
<protein>
    <submittedName>
        <fullName evidence="3">GfdT protein</fullName>
    </submittedName>
</protein>
<evidence type="ECO:0000259" key="2">
    <source>
        <dbReference type="SMART" id="SM01204"/>
    </source>
</evidence>
<keyword evidence="4" id="KW-1185">Reference proteome</keyword>
<organism evidence="3 4">
    <name type="scientific">Tritonibacter aquimaris</name>
    <dbReference type="NCBI Taxonomy" id="2663379"/>
    <lineage>
        <taxon>Bacteria</taxon>
        <taxon>Pseudomonadati</taxon>
        <taxon>Pseudomonadota</taxon>
        <taxon>Alphaproteobacteria</taxon>
        <taxon>Rhodobacterales</taxon>
        <taxon>Paracoccaceae</taxon>
        <taxon>Tritonibacter</taxon>
    </lineage>
</organism>
<dbReference type="Pfam" id="PF08495">
    <property type="entry name" value="FIST"/>
    <property type="match status" value="1"/>
</dbReference>
<evidence type="ECO:0000259" key="1">
    <source>
        <dbReference type="SMART" id="SM00897"/>
    </source>
</evidence>
<dbReference type="InterPro" id="IPR019494">
    <property type="entry name" value="FIST_C"/>
</dbReference>
<evidence type="ECO:0000313" key="3">
    <source>
        <dbReference type="EMBL" id="MQY43179.1"/>
    </source>
</evidence>
<feature type="domain" description="FIST" evidence="1">
    <location>
        <begin position="42"/>
        <end position="241"/>
    </location>
</feature>
<proteinExistence type="predicted"/>
<dbReference type="RefSeq" id="WP_153548078.1">
    <property type="nucleotide sequence ID" value="NZ_WIXK01000005.1"/>
</dbReference>
<dbReference type="SMART" id="SM00897">
    <property type="entry name" value="FIST"/>
    <property type="match status" value="1"/>
</dbReference>
<dbReference type="AlphaFoldDB" id="A0A844AMH7"/>